<proteinExistence type="predicted"/>
<dbReference type="InterPro" id="IPR036410">
    <property type="entry name" value="HSP_DnaJ_Cys-rich_dom_sf"/>
</dbReference>
<feature type="region of interest" description="Disordered" evidence="1">
    <location>
        <begin position="1"/>
        <end position="20"/>
    </location>
</feature>
<sequence>MRHEVKAAELDGRTREPGNLGLLRALPRRTFAGAKAMSDPKSGDDHSHKPKLNPGDQAEPDTPGAGENLCRECQGTGKLGDKECPICGGTGIVIEEIGGA</sequence>
<evidence type="ECO:0000313" key="2">
    <source>
        <dbReference type="EMBL" id="GEO16584.1"/>
    </source>
</evidence>
<keyword evidence="3" id="KW-1185">Reference proteome</keyword>
<organism evidence="2 3">
    <name type="scientific">Microvirga aerophila</name>
    <dbReference type="NCBI Taxonomy" id="670291"/>
    <lineage>
        <taxon>Bacteria</taxon>
        <taxon>Pseudomonadati</taxon>
        <taxon>Pseudomonadota</taxon>
        <taxon>Alphaproteobacteria</taxon>
        <taxon>Hyphomicrobiales</taxon>
        <taxon>Methylobacteriaceae</taxon>
        <taxon>Microvirga</taxon>
    </lineage>
</organism>
<comment type="caution">
    <text evidence="2">The sequence shown here is derived from an EMBL/GenBank/DDBJ whole genome shotgun (WGS) entry which is preliminary data.</text>
</comment>
<evidence type="ECO:0000256" key="1">
    <source>
        <dbReference type="SAM" id="MobiDB-lite"/>
    </source>
</evidence>
<feature type="region of interest" description="Disordered" evidence="1">
    <location>
        <begin position="31"/>
        <end position="72"/>
    </location>
</feature>
<dbReference type="Proteomes" id="UP000321085">
    <property type="component" value="Unassembled WGS sequence"/>
</dbReference>
<accession>A0A512BXA6</accession>
<evidence type="ECO:0008006" key="4">
    <source>
        <dbReference type="Google" id="ProtNLM"/>
    </source>
</evidence>
<reference evidence="2 3" key="1">
    <citation type="submission" date="2019-07" db="EMBL/GenBank/DDBJ databases">
        <title>Whole genome shotgun sequence of Microvirga aerophila NBRC 106136.</title>
        <authorList>
            <person name="Hosoyama A."/>
            <person name="Uohara A."/>
            <person name="Ohji S."/>
            <person name="Ichikawa N."/>
        </authorList>
    </citation>
    <scope>NUCLEOTIDE SEQUENCE [LARGE SCALE GENOMIC DNA]</scope>
    <source>
        <strain evidence="2 3">NBRC 106136</strain>
    </source>
</reference>
<dbReference type="Gene3D" id="6.20.20.10">
    <property type="match status" value="1"/>
</dbReference>
<name>A0A512BXA6_9HYPH</name>
<dbReference type="AlphaFoldDB" id="A0A512BXA6"/>
<protein>
    <recommendedName>
        <fullName evidence="4">Chaperone protein DnaJ</fullName>
    </recommendedName>
</protein>
<evidence type="ECO:0000313" key="3">
    <source>
        <dbReference type="Proteomes" id="UP000321085"/>
    </source>
</evidence>
<dbReference type="SUPFAM" id="SSF57938">
    <property type="entry name" value="DnaJ/Hsp40 cysteine-rich domain"/>
    <property type="match status" value="1"/>
</dbReference>
<gene>
    <name evidence="2" type="ORF">MAE02_42800</name>
</gene>
<dbReference type="EMBL" id="BJYU01000068">
    <property type="protein sequence ID" value="GEO16584.1"/>
    <property type="molecule type" value="Genomic_DNA"/>
</dbReference>
<feature type="compositionally biased region" description="Basic and acidic residues" evidence="1">
    <location>
        <begin position="1"/>
        <end position="16"/>
    </location>
</feature>